<dbReference type="Pfam" id="PF00646">
    <property type="entry name" value="F-box"/>
    <property type="match status" value="1"/>
</dbReference>
<dbReference type="AlphaFoldDB" id="A0A0W0F2V7"/>
<evidence type="ECO:0000313" key="3">
    <source>
        <dbReference type="Proteomes" id="UP000054988"/>
    </source>
</evidence>
<dbReference type="EMBL" id="LATX01002374">
    <property type="protein sequence ID" value="KTB30646.1"/>
    <property type="molecule type" value="Genomic_DNA"/>
</dbReference>
<protein>
    <recommendedName>
        <fullName evidence="1">F-box domain-containing protein</fullName>
    </recommendedName>
</protein>
<evidence type="ECO:0000259" key="1">
    <source>
        <dbReference type="Pfam" id="PF00646"/>
    </source>
</evidence>
<reference evidence="2 3" key="1">
    <citation type="submission" date="2015-12" db="EMBL/GenBank/DDBJ databases">
        <title>Draft genome sequence of Moniliophthora roreri, the causal agent of frosty pod rot of cacao.</title>
        <authorList>
            <person name="Aime M.C."/>
            <person name="Diaz-Valderrama J.R."/>
            <person name="Kijpornyongpan T."/>
            <person name="Phillips-Mora W."/>
        </authorList>
    </citation>
    <scope>NUCLEOTIDE SEQUENCE [LARGE SCALE GENOMIC DNA]</scope>
    <source>
        <strain evidence="2 3">MCA 2952</strain>
    </source>
</reference>
<accession>A0A0W0F2V7</accession>
<name>A0A0W0F2V7_MONRR</name>
<organism evidence="2 3">
    <name type="scientific">Moniliophthora roreri</name>
    <name type="common">Frosty pod rot fungus</name>
    <name type="synonym">Monilia roreri</name>
    <dbReference type="NCBI Taxonomy" id="221103"/>
    <lineage>
        <taxon>Eukaryota</taxon>
        <taxon>Fungi</taxon>
        <taxon>Dikarya</taxon>
        <taxon>Basidiomycota</taxon>
        <taxon>Agaricomycotina</taxon>
        <taxon>Agaricomycetes</taxon>
        <taxon>Agaricomycetidae</taxon>
        <taxon>Agaricales</taxon>
        <taxon>Marasmiineae</taxon>
        <taxon>Marasmiaceae</taxon>
        <taxon>Moniliophthora</taxon>
    </lineage>
</organism>
<dbReference type="InterPro" id="IPR001810">
    <property type="entry name" value="F-box_dom"/>
</dbReference>
<proteinExistence type="predicted"/>
<feature type="domain" description="F-box" evidence="1">
    <location>
        <begin position="4"/>
        <end position="36"/>
    </location>
</feature>
<sequence length="430" mass="48761">MVELSADLLPEILAFCDRVTLLTTSLVSRQWRDVSRRIFSSENIVLKFDGTPKEFNQLQNFVEQREQCTFQWGRVRHLTIVVNQQLQETDNSNLRIPVPLPPGHEDTLARLAEQIGANPQSLSFQSATDNILSHRYHFITTIFSLYPSITRLEYQVQGASVIGILGLVKSLRGLRVLEISCKNDYNDVDPSDFTFPVNLEEFRLRTCFGPHSSQCQYRGTGHEFPTRWSLSRSHSPGRLNKVEIVDCQCTPATEALAHLFPAMESLYLGSGNKGPLDIFLFNFSRLTYLQCITIDTAGANALVAPERFKWIYNSTASIYQALKRSQSSYLTEIIFVASPELLEVTGAWIKFDQLLSQPKLSTIRKLTFTFPVSTCGEWINDSLVSLVREQFPYCLAVGRKVDARVVEDGSLSMFEWATGIRLRAPLFVRL</sequence>
<dbReference type="SUPFAM" id="SSF81383">
    <property type="entry name" value="F-box domain"/>
    <property type="match status" value="1"/>
</dbReference>
<comment type="caution">
    <text evidence="2">The sequence shown here is derived from an EMBL/GenBank/DDBJ whole genome shotgun (WGS) entry which is preliminary data.</text>
</comment>
<gene>
    <name evidence="2" type="ORF">WG66_16799</name>
</gene>
<evidence type="ECO:0000313" key="2">
    <source>
        <dbReference type="EMBL" id="KTB30646.1"/>
    </source>
</evidence>
<dbReference type="Proteomes" id="UP000054988">
    <property type="component" value="Unassembled WGS sequence"/>
</dbReference>
<dbReference type="InterPro" id="IPR036047">
    <property type="entry name" value="F-box-like_dom_sf"/>
</dbReference>